<reference evidence="3" key="1">
    <citation type="submission" date="2019-03" db="EMBL/GenBank/DDBJ databases">
        <title>Long read genome sequence of the mycoparasitic Pythium oligandrum ATCC 38472 isolated from sugarbeet rhizosphere.</title>
        <authorList>
            <person name="Gaulin E."/>
        </authorList>
    </citation>
    <scope>NUCLEOTIDE SEQUENCE</scope>
    <source>
        <strain evidence="3">ATCC 38472_TT</strain>
    </source>
</reference>
<accession>A0A8K1CEC8</accession>
<name>A0A8K1CEC8_PYTOL</name>
<dbReference type="OrthoDB" id="106623at2759"/>
<dbReference type="AlphaFoldDB" id="A0A8K1CEC8"/>
<dbReference type="InterPro" id="IPR029057">
    <property type="entry name" value="PRTase-like"/>
</dbReference>
<proteinExistence type="predicted"/>
<keyword evidence="4" id="KW-1185">Reference proteome</keyword>
<feature type="compositionally biased region" description="Polar residues" evidence="1">
    <location>
        <begin position="79"/>
        <end position="89"/>
    </location>
</feature>
<feature type="compositionally biased region" description="Basic and acidic residues" evidence="1">
    <location>
        <begin position="137"/>
        <end position="146"/>
    </location>
</feature>
<sequence length="428" mass="46671">MYEWSTVDPRHPHNRHTREDVGRHEDEDSAVVISDDADAKDSSNRYSLRLAGRGPRGPSPQSSPSSVQSDEDNQPEDVATSNANQSGHNKNSRYLREMDRRAILARLANGEKQATLAKEYQVSRAAICNLNKHRDEVMSRTDENPLAKHPKKRKARMLAASKDDESAEAHSTDPATGSSLTLNGGPTSGIVTVHEVKSRAVQLLLTTLRHPSTSLQEFRRCSERMIRLVMEEALAVVPAKPVEVFLNDVVKVDGVGISHPPCAISLEPQYCPMMDMFHLIEPEQPTGYARIDNAASPTSPVSDTSSEASSVPGTPSANVSVGLLDAHLPTTLAFHNVFLLDVVAASGEVICATLQQLKTRGAVESMLHVVALFVSSEVVAMVQCKFPGVKIITAQIDSSINKKTQRGSNVDGILLRLEQVYNAQHLRV</sequence>
<feature type="compositionally biased region" description="Basic and acidic residues" evidence="1">
    <location>
        <begin position="17"/>
        <end position="26"/>
    </location>
</feature>
<protein>
    <recommendedName>
        <fullName evidence="2">Phosphoribosyltransferase domain-containing protein</fullName>
    </recommendedName>
</protein>
<evidence type="ECO:0000256" key="1">
    <source>
        <dbReference type="SAM" id="MobiDB-lite"/>
    </source>
</evidence>
<feature type="compositionally biased region" description="Basic and acidic residues" evidence="1">
    <location>
        <begin position="161"/>
        <end position="171"/>
    </location>
</feature>
<feature type="compositionally biased region" description="Polar residues" evidence="1">
    <location>
        <begin position="173"/>
        <end position="184"/>
    </location>
</feature>
<organism evidence="3 4">
    <name type="scientific">Pythium oligandrum</name>
    <name type="common">Mycoparasitic fungus</name>
    <dbReference type="NCBI Taxonomy" id="41045"/>
    <lineage>
        <taxon>Eukaryota</taxon>
        <taxon>Sar</taxon>
        <taxon>Stramenopiles</taxon>
        <taxon>Oomycota</taxon>
        <taxon>Peronosporomycetes</taxon>
        <taxon>Pythiales</taxon>
        <taxon>Pythiaceae</taxon>
        <taxon>Pythium</taxon>
    </lineage>
</organism>
<feature type="domain" description="Phosphoribosyltransferase" evidence="2">
    <location>
        <begin position="326"/>
        <end position="404"/>
    </location>
</feature>
<gene>
    <name evidence="3" type="ORF">Poli38472_010810</name>
</gene>
<dbReference type="Gene3D" id="3.40.50.2020">
    <property type="match status" value="1"/>
</dbReference>
<evidence type="ECO:0000313" key="3">
    <source>
        <dbReference type="EMBL" id="TMW61747.1"/>
    </source>
</evidence>
<evidence type="ECO:0000313" key="4">
    <source>
        <dbReference type="Proteomes" id="UP000794436"/>
    </source>
</evidence>
<feature type="compositionally biased region" description="Low complexity" evidence="1">
    <location>
        <begin position="59"/>
        <end position="68"/>
    </location>
</feature>
<dbReference type="SUPFAM" id="SSF53271">
    <property type="entry name" value="PRTase-like"/>
    <property type="match status" value="1"/>
</dbReference>
<evidence type="ECO:0000259" key="2">
    <source>
        <dbReference type="Pfam" id="PF14681"/>
    </source>
</evidence>
<dbReference type="Proteomes" id="UP000794436">
    <property type="component" value="Unassembled WGS sequence"/>
</dbReference>
<feature type="region of interest" description="Disordered" evidence="1">
    <location>
        <begin position="289"/>
        <end position="313"/>
    </location>
</feature>
<feature type="region of interest" description="Disordered" evidence="1">
    <location>
        <begin position="1"/>
        <end position="94"/>
    </location>
</feature>
<comment type="caution">
    <text evidence="3">The sequence shown here is derived from an EMBL/GenBank/DDBJ whole genome shotgun (WGS) entry which is preliminary data.</text>
</comment>
<feature type="compositionally biased region" description="Polar residues" evidence="1">
    <location>
        <begin position="295"/>
        <end position="313"/>
    </location>
</feature>
<dbReference type="InterPro" id="IPR000836">
    <property type="entry name" value="PRTase_dom"/>
</dbReference>
<feature type="region of interest" description="Disordered" evidence="1">
    <location>
        <begin position="137"/>
        <end position="184"/>
    </location>
</feature>
<dbReference type="Pfam" id="PF14681">
    <property type="entry name" value="UPRTase"/>
    <property type="match status" value="1"/>
</dbReference>
<dbReference type="EMBL" id="SPLM01000075">
    <property type="protein sequence ID" value="TMW61747.1"/>
    <property type="molecule type" value="Genomic_DNA"/>
</dbReference>